<feature type="domain" description="PhoU" evidence="3">
    <location>
        <begin position="119"/>
        <end position="204"/>
    </location>
</feature>
<comment type="function">
    <text evidence="2">Plays a role in the regulation of phosphate uptake.</text>
</comment>
<gene>
    <name evidence="4" type="ORF">BC624_11283</name>
    <name evidence="5" type="ORF">SAMN05443373_11483</name>
</gene>
<dbReference type="GO" id="GO:0006817">
    <property type="term" value="P:phosphate ion transport"/>
    <property type="evidence" value="ECO:0007669"/>
    <property type="project" value="UniProtKB-KW"/>
</dbReference>
<dbReference type="RefSeq" id="WP_072945833.1">
    <property type="nucleotide sequence ID" value="NZ_FQWO01000014.1"/>
</dbReference>
<evidence type="ECO:0000313" key="4">
    <source>
        <dbReference type="EMBL" id="PRZ20389.1"/>
    </source>
</evidence>
<dbReference type="Gene3D" id="1.20.58.220">
    <property type="entry name" value="Phosphate transport system protein phou homolog 2, domain 2"/>
    <property type="match status" value="1"/>
</dbReference>
<organism evidence="5 6">
    <name type="scientific">Flavobacterium granuli</name>
    <dbReference type="NCBI Taxonomy" id="280093"/>
    <lineage>
        <taxon>Bacteria</taxon>
        <taxon>Pseudomonadati</taxon>
        <taxon>Bacteroidota</taxon>
        <taxon>Flavobacteriia</taxon>
        <taxon>Flavobacteriales</taxon>
        <taxon>Flavobacteriaceae</taxon>
        <taxon>Flavobacterium</taxon>
    </lineage>
</organism>
<dbReference type="GO" id="GO:0030643">
    <property type="term" value="P:intracellular phosphate ion homeostasis"/>
    <property type="evidence" value="ECO:0007669"/>
    <property type="project" value="InterPro"/>
</dbReference>
<dbReference type="STRING" id="280093.SAMN05443373_11483"/>
<dbReference type="EMBL" id="PVUB01000012">
    <property type="protein sequence ID" value="PRZ20389.1"/>
    <property type="molecule type" value="Genomic_DNA"/>
</dbReference>
<evidence type="ECO:0000259" key="3">
    <source>
        <dbReference type="Pfam" id="PF01895"/>
    </source>
</evidence>
<keyword evidence="2" id="KW-0813">Transport</keyword>
<evidence type="ECO:0000256" key="1">
    <source>
        <dbReference type="ARBA" id="ARBA00008107"/>
    </source>
</evidence>
<comment type="similarity">
    <text evidence="1 2">Belongs to the PhoU family.</text>
</comment>
<dbReference type="EMBL" id="FQWO01000014">
    <property type="protein sequence ID" value="SHH50575.1"/>
    <property type="molecule type" value="Genomic_DNA"/>
</dbReference>
<name>A0A1M5TIF2_9FLAO</name>
<dbReference type="PANTHER" id="PTHR42930:SF3">
    <property type="entry name" value="PHOSPHATE-SPECIFIC TRANSPORT SYSTEM ACCESSORY PROTEIN PHOU"/>
    <property type="match status" value="1"/>
</dbReference>
<evidence type="ECO:0000313" key="6">
    <source>
        <dbReference type="Proteomes" id="UP000184384"/>
    </source>
</evidence>
<dbReference type="OrthoDB" id="9814256at2"/>
<feature type="domain" description="PhoU" evidence="3">
    <location>
        <begin position="16"/>
        <end position="102"/>
    </location>
</feature>
<keyword evidence="7" id="KW-1185">Reference proteome</keyword>
<evidence type="ECO:0000256" key="2">
    <source>
        <dbReference type="PIRNR" id="PIRNR003107"/>
    </source>
</evidence>
<sequence length="222" mass="24833">MASYLETELGKLRSIILKIGKLAEGQVAEAVKALLSEPVAEGREVKKTENKIDKLDVKIDDICQSVFALQQPVASDLRFIMSAMQISNEIERIGDLAVSVIKASKNIKEKHELISKFNIAEIAREVESITIKTNECFQDMDETTIEEIFVLNNSIKSKSVTAIEEIIGEMKSHSKTVGSGTNLIIALKHMERIADHNSNIAESVYFMINAKTIKHERLFDKK</sequence>
<reference evidence="5" key="1">
    <citation type="submission" date="2016-11" db="EMBL/GenBank/DDBJ databases">
        <authorList>
            <person name="Jaros S."/>
            <person name="Januszkiewicz K."/>
            <person name="Wedrychowicz H."/>
        </authorList>
    </citation>
    <scope>NUCLEOTIDE SEQUENCE [LARGE SCALE GENOMIC DNA]</scope>
    <source>
        <strain evidence="5">DSM 19729</strain>
    </source>
</reference>
<protein>
    <recommendedName>
        <fullName evidence="2">Phosphate-specific transport system accessory protein PhoU</fullName>
    </recommendedName>
</protein>
<keyword evidence="2" id="KW-0963">Cytoplasm</keyword>
<dbReference type="Proteomes" id="UP000184384">
    <property type="component" value="Unassembled WGS sequence"/>
</dbReference>
<proteinExistence type="inferred from homology"/>
<dbReference type="PANTHER" id="PTHR42930">
    <property type="entry name" value="PHOSPHATE-SPECIFIC TRANSPORT SYSTEM ACCESSORY PROTEIN PHOU"/>
    <property type="match status" value="1"/>
</dbReference>
<accession>A0A1M5TIF2</accession>
<reference evidence="4 7" key="3">
    <citation type="submission" date="2018-03" db="EMBL/GenBank/DDBJ databases">
        <title>Genomic Encyclopedia of Archaeal and Bacterial Type Strains, Phase II (KMG-II): from individual species to whole genera.</title>
        <authorList>
            <person name="Goeker M."/>
        </authorList>
    </citation>
    <scope>NUCLEOTIDE SEQUENCE [LARGE SCALE GENOMIC DNA]</scope>
    <source>
        <strain evidence="4 7">DSM 17797</strain>
    </source>
</reference>
<dbReference type="Pfam" id="PF01895">
    <property type="entry name" value="PhoU"/>
    <property type="match status" value="2"/>
</dbReference>
<comment type="subunit">
    <text evidence="2">Homodimer.</text>
</comment>
<dbReference type="SUPFAM" id="SSF109755">
    <property type="entry name" value="PhoU-like"/>
    <property type="match status" value="1"/>
</dbReference>
<dbReference type="InterPro" id="IPR026022">
    <property type="entry name" value="PhoU_dom"/>
</dbReference>
<dbReference type="GO" id="GO:0005737">
    <property type="term" value="C:cytoplasm"/>
    <property type="evidence" value="ECO:0007669"/>
    <property type="project" value="UniProtKB-SubCell"/>
</dbReference>
<dbReference type="Proteomes" id="UP000237771">
    <property type="component" value="Unassembled WGS sequence"/>
</dbReference>
<reference evidence="6" key="2">
    <citation type="submission" date="2016-11" db="EMBL/GenBank/DDBJ databases">
        <authorList>
            <person name="Varghese N."/>
            <person name="Submissions S."/>
        </authorList>
    </citation>
    <scope>NUCLEOTIDE SEQUENCE [LARGE SCALE GENOMIC DNA]</scope>
    <source>
        <strain evidence="6">DSM 19729</strain>
    </source>
</reference>
<dbReference type="GO" id="GO:0045936">
    <property type="term" value="P:negative regulation of phosphate metabolic process"/>
    <property type="evidence" value="ECO:0007669"/>
    <property type="project" value="InterPro"/>
</dbReference>
<evidence type="ECO:0000313" key="5">
    <source>
        <dbReference type="EMBL" id="SHH50575.1"/>
    </source>
</evidence>
<dbReference type="PIRSF" id="PIRSF003107">
    <property type="entry name" value="PhoU"/>
    <property type="match status" value="1"/>
</dbReference>
<dbReference type="AlphaFoldDB" id="A0A1M5TIF2"/>
<dbReference type="InterPro" id="IPR028366">
    <property type="entry name" value="PhoU"/>
</dbReference>
<dbReference type="InterPro" id="IPR038078">
    <property type="entry name" value="PhoU-like_sf"/>
</dbReference>
<dbReference type="NCBIfam" id="TIGR02135">
    <property type="entry name" value="phoU_full"/>
    <property type="match status" value="1"/>
</dbReference>
<evidence type="ECO:0000313" key="7">
    <source>
        <dbReference type="Proteomes" id="UP000237771"/>
    </source>
</evidence>
<keyword evidence="2" id="KW-0592">Phosphate transport</keyword>
<comment type="subcellular location">
    <subcellularLocation>
        <location evidence="2">Cytoplasm</location>
    </subcellularLocation>
</comment>